<feature type="compositionally biased region" description="Basic and acidic residues" evidence="1">
    <location>
        <begin position="125"/>
        <end position="140"/>
    </location>
</feature>
<dbReference type="EMBL" id="BTSX01000005">
    <property type="protein sequence ID" value="GMT01505.1"/>
    <property type="molecule type" value="Genomic_DNA"/>
</dbReference>
<accession>A0AAV5U3T7</accession>
<name>A0AAV5U3T7_9BILA</name>
<dbReference type="AlphaFoldDB" id="A0AAV5U3T7"/>
<feature type="region of interest" description="Disordered" evidence="1">
    <location>
        <begin position="125"/>
        <end position="147"/>
    </location>
</feature>
<comment type="caution">
    <text evidence="2">The sequence shown here is derived from an EMBL/GenBank/DDBJ whole genome shotgun (WGS) entry which is preliminary data.</text>
</comment>
<evidence type="ECO:0000256" key="1">
    <source>
        <dbReference type="SAM" id="MobiDB-lite"/>
    </source>
</evidence>
<evidence type="ECO:0000313" key="2">
    <source>
        <dbReference type="EMBL" id="GMT01505.1"/>
    </source>
</evidence>
<reference evidence="2" key="1">
    <citation type="submission" date="2023-10" db="EMBL/GenBank/DDBJ databases">
        <title>Genome assembly of Pristionchus species.</title>
        <authorList>
            <person name="Yoshida K."/>
            <person name="Sommer R.J."/>
        </authorList>
    </citation>
    <scope>NUCLEOTIDE SEQUENCE</scope>
    <source>
        <strain evidence="2">RS0144</strain>
    </source>
</reference>
<proteinExistence type="predicted"/>
<sequence>MYTFSAPSSSDLELLSDVRGYELEGTRLVLDVRFLQDGHLIVHHAIEQSDAHDRCPDSGPSRGRCERRALHLDVADAACVESSEKAALVLLSVLTEESVQSHLALIEVIGTQCLATDDGQFHLGSESREVGREKRTEKGGMGHLPPRNPLHVLLVELAVESARGDHHRARSHAHS</sequence>
<organism evidence="2 3">
    <name type="scientific">Pristionchus entomophagus</name>
    <dbReference type="NCBI Taxonomy" id="358040"/>
    <lineage>
        <taxon>Eukaryota</taxon>
        <taxon>Metazoa</taxon>
        <taxon>Ecdysozoa</taxon>
        <taxon>Nematoda</taxon>
        <taxon>Chromadorea</taxon>
        <taxon>Rhabditida</taxon>
        <taxon>Rhabditina</taxon>
        <taxon>Diplogasteromorpha</taxon>
        <taxon>Diplogasteroidea</taxon>
        <taxon>Neodiplogasteridae</taxon>
        <taxon>Pristionchus</taxon>
    </lineage>
</organism>
<protein>
    <submittedName>
        <fullName evidence="2">Uncharacterized protein</fullName>
    </submittedName>
</protein>
<keyword evidence="3" id="KW-1185">Reference proteome</keyword>
<gene>
    <name evidence="2" type="ORF">PENTCL1PPCAC_23678</name>
</gene>
<dbReference type="Proteomes" id="UP001432027">
    <property type="component" value="Unassembled WGS sequence"/>
</dbReference>
<evidence type="ECO:0000313" key="3">
    <source>
        <dbReference type="Proteomes" id="UP001432027"/>
    </source>
</evidence>